<dbReference type="EMBL" id="CP002816">
    <property type="protein sequence ID" value="AEH92903.1"/>
    <property type="molecule type" value="Genomic_DNA"/>
</dbReference>
<evidence type="ECO:0000313" key="1">
    <source>
        <dbReference type="EMBL" id="AEH92903.1"/>
    </source>
</evidence>
<proteinExistence type="predicted"/>
<evidence type="ECO:0000313" key="2">
    <source>
        <dbReference type="Proteomes" id="UP000000486"/>
    </source>
</evidence>
<dbReference type="Proteomes" id="UP000000486">
    <property type="component" value="Chromosome"/>
</dbReference>
<dbReference type="PATRIC" id="fig|1030009.3.peg.1887"/>
<gene>
    <name evidence="1" type="ordered locus">LMM7_1898</name>
</gene>
<dbReference type="KEGG" id="lmq:LMM7_1898"/>
<sequence>MLLIFAVVTSAREMSNAGGLFFKVTRFVGSFSKQLFASGCLENELAY</sequence>
<protein>
    <submittedName>
        <fullName evidence="1">Uncharacterized protein</fullName>
    </submittedName>
</protein>
<name>A0A0E0UXR9_LISMM</name>
<dbReference type="HOGENOM" id="CLU_3169871_0_0_9"/>
<dbReference type="AlphaFoldDB" id="A0A0E0UXR9"/>
<organism evidence="1 2">
    <name type="scientific">Listeria monocytogenes serotype 4a (strain M7)</name>
    <dbReference type="NCBI Taxonomy" id="1030009"/>
    <lineage>
        <taxon>Bacteria</taxon>
        <taxon>Bacillati</taxon>
        <taxon>Bacillota</taxon>
        <taxon>Bacilli</taxon>
        <taxon>Bacillales</taxon>
        <taxon>Listeriaceae</taxon>
        <taxon>Listeria</taxon>
    </lineage>
</organism>
<accession>A0A0E0UXR9</accession>
<reference evidence="1 2" key="1">
    <citation type="journal article" date="2011" name="J. Bacteriol.">
        <title>Genome sequence of the nonpathogenic Listeria monocytogenes serovar 4a strain M7.</title>
        <authorList>
            <person name="Chen J."/>
            <person name="Xia Y."/>
            <person name="Cheng C."/>
            <person name="Fang C."/>
            <person name="Shan Y."/>
            <person name="Jin G."/>
            <person name="Fang W."/>
        </authorList>
    </citation>
    <scope>NUCLEOTIDE SEQUENCE [LARGE SCALE GENOMIC DNA]</scope>
    <source>
        <strain evidence="1 2">M7</strain>
    </source>
</reference>